<dbReference type="PANTHER" id="PTHR43687:SF1">
    <property type="entry name" value="FERREDOXIN III"/>
    <property type="match status" value="1"/>
</dbReference>
<dbReference type="PROSITE" id="PS00198">
    <property type="entry name" value="4FE4S_FER_1"/>
    <property type="match status" value="2"/>
</dbReference>
<evidence type="ECO:0000256" key="3">
    <source>
        <dbReference type="ARBA" id="ARBA00023004"/>
    </source>
</evidence>
<keyword evidence="3" id="KW-0408">Iron</keyword>
<feature type="domain" description="4Fe-4S ferredoxin-type" evidence="5">
    <location>
        <begin position="57"/>
        <end position="87"/>
    </location>
</feature>
<dbReference type="PROSITE" id="PS51379">
    <property type="entry name" value="4FE4S_FER_2"/>
    <property type="match status" value="2"/>
</dbReference>
<dbReference type="PANTHER" id="PTHR43687">
    <property type="entry name" value="ADENYLYLSULFATE REDUCTASE, BETA SUBUNIT"/>
    <property type="match status" value="1"/>
</dbReference>
<dbReference type="InterPro" id="IPR017896">
    <property type="entry name" value="4Fe4S_Fe-S-bd"/>
</dbReference>
<evidence type="ECO:0000256" key="2">
    <source>
        <dbReference type="ARBA" id="ARBA00022723"/>
    </source>
</evidence>
<dbReference type="AlphaFoldDB" id="J9D9G2"/>
<keyword evidence="4" id="KW-0411">Iron-sulfur</keyword>
<dbReference type="Pfam" id="PF13187">
    <property type="entry name" value="Fer4_9"/>
    <property type="match status" value="1"/>
</dbReference>
<evidence type="ECO:0000256" key="4">
    <source>
        <dbReference type="ARBA" id="ARBA00023014"/>
    </source>
</evidence>
<dbReference type="InterPro" id="IPR050572">
    <property type="entry name" value="Fe-S_Ferredoxin"/>
</dbReference>
<evidence type="ECO:0000256" key="1">
    <source>
        <dbReference type="ARBA" id="ARBA00022485"/>
    </source>
</evidence>
<organism evidence="6">
    <name type="scientific">gut metagenome</name>
    <dbReference type="NCBI Taxonomy" id="749906"/>
    <lineage>
        <taxon>unclassified sequences</taxon>
        <taxon>metagenomes</taxon>
        <taxon>organismal metagenomes</taxon>
    </lineage>
</organism>
<sequence length="125" mass="14485">VDSKEVERKKLAESLPAVQRIHTLVARHEAVFLCYKGRFPFLKTRVIRPFFERFHMTPARFRVTDACIGCGRCVQQCPMENIRLVDGRPVWGKECTACLACYHVCPRQAVQYAKRTQGKGQYFHP</sequence>
<dbReference type="Gene3D" id="3.30.70.20">
    <property type="match status" value="1"/>
</dbReference>
<keyword evidence="2" id="KW-0479">Metal-binding</keyword>
<dbReference type="InterPro" id="IPR047964">
    <property type="entry name" value="EFR1-like"/>
</dbReference>
<comment type="caution">
    <text evidence="6">The sequence shown here is derived from an EMBL/GenBank/DDBJ whole genome shotgun (WGS) entry which is preliminary data.</text>
</comment>
<accession>J9D9G2</accession>
<dbReference type="InterPro" id="IPR017900">
    <property type="entry name" value="4Fe4S_Fe_S_CS"/>
</dbReference>
<evidence type="ECO:0000313" key="6">
    <source>
        <dbReference type="EMBL" id="EJX09491.1"/>
    </source>
</evidence>
<feature type="non-terminal residue" evidence="6">
    <location>
        <position position="1"/>
    </location>
</feature>
<dbReference type="GO" id="GO:0051539">
    <property type="term" value="F:4 iron, 4 sulfur cluster binding"/>
    <property type="evidence" value="ECO:0007669"/>
    <property type="project" value="UniProtKB-KW"/>
</dbReference>
<dbReference type="GO" id="GO:0046872">
    <property type="term" value="F:metal ion binding"/>
    <property type="evidence" value="ECO:0007669"/>
    <property type="project" value="UniProtKB-KW"/>
</dbReference>
<proteinExistence type="predicted"/>
<dbReference type="NCBIfam" id="NF038196">
    <property type="entry name" value="ferrodoxin_EFR1"/>
    <property type="match status" value="1"/>
</dbReference>
<feature type="domain" description="4Fe-4S ferredoxin-type" evidence="5">
    <location>
        <begin position="88"/>
        <end position="115"/>
    </location>
</feature>
<reference evidence="6" key="1">
    <citation type="journal article" date="2012" name="PLoS ONE">
        <title>Gene sets for utilization of primary and secondary nutrition supplies in the distal gut of endangered iberian lynx.</title>
        <authorList>
            <person name="Alcaide M."/>
            <person name="Messina E."/>
            <person name="Richter M."/>
            <person name="Bargiela R."/>
            <person name="Peplies J."/>
            <person name="Huws S.A."/>
            <person name="Newbold C.J."/>
            <person name="Golyshin P.N."/>
            <person name="Simon M.A."/>
            <person name="Lopez G."/>
            <person name="Yakimov M.M."/>
            <person name="Ferrer M."/>
        </authorList>
    </citation>
    <scope>NUCLEOTIDE SEQUENCE</scope>
</reference>
<evidence type="ECO:0000259" key="5">
    <source>
        <dbReference type="PROSITE" id="PS51379"/>
    </source>
</evidence>
<name>J9D9G2_9ZZZZ</name>
<gene>
    <name evidence="6" type="ORF">EVA_02403</name>
</gene>
<dbReference type="EMBL" id="AMCI01000381">
    <property type="protein sequence ID" value="EJX09491.1"/>
    <property type="molecule type" value="Genomic_DNA"/>
</dbReference>
<dbReference type="SUPFAM" id="SSF54862">
    <property type="entry name" value="4Fe-4S ferredoxins"/>
    <property type="match status" value="1"/>
</dbReference>
<protein>
    <recommendedName>
        <fullName evidence="5">4Fe-4S ferredoxin-type domain-containing protein</fullName>
    </recommendedName>
</protein>
<keyword evidence="1" id="KW-0004">4Fe-4S</keyword>